<dbReference type="Gene3D" id="3.40.50.300">
    <property type="entry name" value="P-loop containing nucleotide triphosphate hydrolases"/>
    <property type="match status" value="1"/>
</dbReference>
<dbReference type="CDD" id="cd06170">
    <property type="entry name" value="LuxR_C_like"/>
    <property type="match status" value="1"/>
</dbReference>
<dbReference type="InterPro" id="IPR036388">
    <property type="entry name" value="WH-like_DNA-bd_sf"/>
</dbReference>
<dbReference type="PRINTS" id="PR00038">
    <property type="entry name" value="HTHLUXR"/>
</dbReference>
<dbReference type="SUPFAM" id="SSF46894">
    <property type="entry name" value="C-terminal effector domain of the bipartite response regulators"/>
    <property type="match status" value="1"/>
</dbReference>
<dbReference type="PROSITE" id="PS50043">
    <property type="entry name" value="HTH_LUXR_2"/>
    <property type="match status" value="1"/>
</dbReference>
<dbReference type="EMBL" id="JBHMEI010000040">
    <property type="protein sequence ID" value="MFB9206796.1"/>
    <property type="molecule type" value="Genomic_DNA"/>
</dbReference>
<dbReference type="Gene3D" id="1.10.10.10">
    <property type="entry name" value="Winged helix-like DNA-binding domain superfamily/Winged helix DNA-binding domain"/>
    <property type="match status" value="1"/>
</dbReference>
<dbReference type="PANTHER" id="PTHR47691">
    <property type="entry name" value="REGULATOR-RELATED"/>
    <property type="match status" value="1"/>
</dbReference>
<dbReference type="InterPro" id="IPR058852">
    <property type="entry name" value="HTH_77"/>
</dbReference>
<comment type="caution">
    <text evidence="2">The sequence shown here is derived from an EMBL/GenBank/DDBJ whole genome shotgun (WGS) entry which is preliminary data.</text>
</comment>
<organism evidence="2 3">
    <name type="scientific">Nonomuraea spiralis</name>
    <dbReference type="NCBI Taxonomy" id="46182"/>
    <lineage>
        <taxon>Bacteria</taxon>
        <taxon>Bacillati</taxon>
        <taxon>Actinomycetota</taxon>
        <taxon>Actinomycetes</taxon>
        <taxon>Streptosporangiales</taxon>
        <taxon>Streptosporangiaceae</taxon>
        <taxon>Nonomuraea</taxon>
    </lineage>
</organism>
<dbReference type="InterPro" id="IPR027417">
    <property type="entry name" value="P-loop_NTPase"/>
</dbReference>
<dbReference type="SMART" id="SM00421">
    <property type="entry name" value="HTH_LUXR"/>
    <property type="match status" value="1"/>
</dbReference>
<gene>
    <name evidence="2" type="ORF">ACFFV7_36795</name>
</gene>
<dbReference type="Proteomes" id="UP001589647">
    <property type="component" value="Unassembled WGS sequence"/>
</dbReference>
<evidence type="ECO:0000313" key="2">
    <source>
        <dbReference type="EMBL" id="MFB9206796.1"/>
    </source>
</evidence>
<evidence type="ECO:0000259" key="1">
    <source>
        <dbReference type="PROSITE" id="PS50043"/>
    </source>
</evidence>
<dbReference type="PANTHER" id="PTHR47691:SF3">
    <property type="entry name" value="HTH-TYPE TRANSCRIPTIONAL REGULATOR RV0890C-RELATED"/>
    <property type="match status" value="1"/>
</dbReference>
<protein>
    <submittedName>
        <fullName evidence="2">LuxR C-terminal-related transcriptional regulator</fullName>
    </submittedName>
</protein>
<proteinExistence type="predicted"/>
<dbReference type="InterPro" id="IPR016032">
    <property type="entry name" value="Sig_transdc_resp-reg_C-effctor"/>
</dbReference>
<dbReference type="RefSeq" id="WP_189653393.1">
    <property type="nucleotide sequence ID" value="NZ_BMRC01000040.1"/>
</dbReference>
<name>A0ABV5IQG1_9ACTN</name>
<dbReference type="Pfam" id="PF25872">
    <property type="entry name" value="HTH_77"/>
    <property type="match status" value="1"/>
</dbReference>
<dbReference type="PRINTS" id="PR00364">
    <property type="entry name" value="DISEASERSIST"/>
</dbReference>
<feature type="domain" description="HTH luxR-type" evidence="1">
    <location>
        <begin position="1"/>
        <end position="63"/>
    </location>
</feature>
<dbReference type="InterPro" id="IPR000792">
    <property type="entry name" value="Tscrpt_reg_LuxR_C"/>
</dbReference>
<accession>A0ABV5IQG1</accession>
<evidence type="ECO:0000313" key="3">
    <source>
        <dbReference type="Proteomes" id="UP001589647"/>
    </source>
</evidence>
<keyword evidence="3" id="KW-1185">Reference proteome</keyword>
<dbReference type="Pfam" id="PF00196">
    <property type="entry name" value="GerE"/>
    <property type="match status" value="1"/>
</dbReference>
<reference evidence="2 3" key="1">
    <citation type="submission" date="2024-09" db="EMBL/GenBank/DDBJ databases">
        <authorList>
            <person name="Sun Q."/>
            <person name="Mori K."/>
        </authorList>
    </citation>
    <scope>NUCLEOTIDE SEQUENCE [LARGE SCALE GENOMIC DNA]</scope>
    <source>
        <strain evidence="2 3">CCM 3426</strain>
    </source>
</reference>
<dbReference type="SUPFAM" id="SSF52540">
    <property type="entry name" value="P-loop containing nucleoside triphosphate hydrolases"/>
    <property type="match status" value="1"/>
</dbReference>
<sequence>MIAKVSQREAEVLAAVAARLSNAQIANRLRISVRTVESHVASLLRKYGVADRQELAQQAVQAGVDRDIPDRPYPGVPTPMTSFVGREREHEAVLAAFGASRLVTLLGPGGAGKSRLAAEICSTYPAGGAFVDLVPVRDGFVAQAAAKVLGVSERAQQPLEDAVIERLRRDRALLILDNCEHVLDTAAGFAERMLATCPGTRILVTSRERLGVPGERTVPIGPLPLASDAEALFLDRATAADPEFDADPALLTQICARLDGIPLAIELAAARSASLGLAGLLVALDDTLRLLTGGRAADRRHRSLRAVLEWSHDLLDQEEQALFRRLSMFCGGFDLAAATALTAGRRPGAVSHVLGRLVDKSLVVRAPGTASRWRLLQTVRAFAEDLLRDSGEYDAARELHLLWAAGTATAMQERVIAARQHGAGTAAPIEDGQKDGAEVWRREFDEVADDLRAALAAAPPGPGGAAHRLARSLGHLTFARRFLAEAQGHYRQAAERAPGPAEAAKDLRNAADCSLDNISGQNVFDLLLASAAQAHAAGDKNGRAVALARAVETGARFLASFPEGIPGERLRRDLTEAAEAGDPGDPVVAAALATAAAWTERPGAFDPDPALAARALDIARTTRDAVLISAGLDAVTTAAVRAGRHREARRYTEERLALLSEMDRDDPRSAIEIVDTLHVACTDAIVAGDLPAAISAGRLMMADDLVGDHPYISASRLIPALVLTGDLGAALRYGERMWEGWERAGRPPAGWLLPSVSAIALAHGLLDDRVRFRLWRHRAGVVVDHAQAGHARLTSFGAFVDARAALHSGDLSDATALVERAFGTFSMGRYAAYAQAAGAELAVVAGLPDAPDRLATALLTTGENHWASACLARAGGRLHADPDALAASVAQWEGIDARLERAHTLLLIPHRAEEGRAALDALITSTGRRTR</sequence>